<dbReference type="PANTHER" id="PTHR14919">
    <property type="entry name" value="KPL2-RELATED"/>
    <property type="match status" value="1"/>
</dbReference>
<dbReference type="GO" id="GO:0005737">
    <property type="term" value="C:cytoplasm"/>
    <property type="evidence" value="ECO:0007669"/>
    <property type="project" value="UniProtKB-ARBA"/>
</dbReference>
<organism evidence="2 3">
    <name type="scientific">Stentor coeruleus</name>
    <dbReference type="NCBI Taxonomy" id="5963"/>
    <lineage>
        <taxon>Eukaryota</taxon>
        <taxon>Sar</taxon>
        <taxon>Alveolata</taxon>
        <taxon>Ciliophora</taxon>
        <taxon>Postciliodesmatophora</taxon>
        <taxon>Heterotrichea</taxon>
        <taxon>Heterotrichida</taxon>
        <taxon>Stentoridae</taxon>
        <taxon>Stentor</taxon>
    </lineage>
</organism>
<dbReference type="InterPro" id="IPR052634">
    <property type="entry name" value="Sperm_flagellar-bone_growth"/>
</dbReference>
<sequence length="1212" mass="143075">MAKLIEIWLNSDVELSKKVTNFEEDFCNGYLLGELLYKFNQQSDFSEFNDSHSRNQVLCNFTRMINVFKGLNIKFDTKVINDIISKIEGAAVGLLYQLKMALEKTSPPVDIKLIKQRKIADQPPVKCIRLPRPQFDEMERKNIETRLQTLNKAQKIIDLELKMKKFDDFKHEMEIKVKKAVRAEEQKEKKKKDEKRKGMINKIQRNAGFMEDWEQKGVQEWKKNIETKKKRENTESNFKLRKIEKIKVKADTFYLKTCSEATNNIDEFEKNMKSLGIPVKPYKEQPTKTFSTFPIFVHTSDTRQERDIKRRTMAAKLIKLENRKEAEYRNNQALKKLDELSNLEESIANNVWKITNYTELFIAHRKLREMQYDRRREYDSEISQLKEQKMLERWIDNTWLELELEDARADQMLKIQAARKTNQTGEDISEIVNLILELTEEVFTFQQNKDSEKIDDRYMSEWLQLLKSGISISSGINEEICLKEFSDYLNANGQWTGEAKFNYKFGDILLNLIENYIPNTISSSESSLPDFPVKLAFIGYPYSGKSCHAGRIKNRYDIEIIEVKNLIESASKNIILEGGIIQDEEIVRLIKEMISKCKGNGWILLDFPKTARQCELLEKEISGFKHQLNNGLTDKQKKIKEICNIFPPKHQPITFKEFPRSGIDHVIQFNCEKYECLRRCFGRRINPATGMNYQVEDDTPSFNESPLIERLVPEDNYKEHRGSIADRIVNFEDHKSEVKDWYESFYTYGNPCFVEINSNRPIAEVSDDIENIVNNLIENDTKIRNEKEQREIEILEAKSLKELTIFEKKSRKTESLLMLKEDEKETSVVPEPEDEEIIILKKERIEGIWEFWEIAYESYERVILTVFSQEKYLRGQFMKVLKSQQLEFIDFLSRPSEKEDFVIQFQQNFNQFSDENPDMREDPATINELHYRTEELCNSLWDIVERRQHEAEEELKEIMKSGQVEGYIDLIIGHFQLLISAEYFKYIAACQIIADYYSSKEQKKLFKFETPQVEFNLEGTNAIDAVDKLCEKIINLPSYALVPEEDKDMKDQKNKKKDVKGSKKEEEKVEKTDIELEMDDCLKKEYEVLISRIERIRTWTKGRVKEVEQESQKIYHCMEKWIYASIFAENKAVEVLSNLIKQYIEDKIKIQKKLELKFVDVVINENFIYYETFPTPLPPLNMSINYSRLWSFVNIEPELPQSKRAERNLGSH</sequence>
<dbReference type="InterPro" id="IPR036872">
    <property type="entry name" value="CH_dom_sf"/>
</dbReference>
<name>A0A1R2C2C0_9CILI</name>
<dbReference type="SUPFAM" id="SSF52540">
    <property type="entry name" value="P-loop containing nucleoside triphosphate hydrolases"/>
    <property type="match status" value="1"/>
</dbReference>
<dbReference type="Pfam" id="PF06294">
    <property type="entry name" value="CH_2"/>
    <property type="match status" value="1"/>
</dbReference>
<dbReference type="AlphaFoldDB" id="A0A1R2C2C0"/>
<proteinExistence type="predicted"/>
<accession>A0A1R2C2C0</accession>
<evidence type="ECO:0000313" key="2">
    <source>
        <dbReference type="EMBL" id="OMJ83099.1"/>
    </source>
</evidence>
<evidence type="ECO:0000313" key="3">
    <source>
        <dbReference type="Proteomes" id="UP000187209"/>
    </source>
</evidence>
<comment type="caution">
    <text evidence="2">The sequence shown here is derived from an EMBL/GenBank/DDBJ whole genome shotgun (WGS) entry which is preliminary data.</text>
</comment>
<dbReference type="Gene3D" id="3.40.50.300">
    <property type="entry name" value="P-loop containing nucleotide triphosphate hydrolases"/>
    <property type="match status" value="1"/>
</dbReference>
<gene>
    <name evidence="2" type="ORF">SteCoe_16018</name>
</gene>
<feature type="domain" description="Calponin-homology (CH)" evidence="1">
    <location>
        <begin position="1"/>
        <end position="103"/>
    </location>
</feature>
<dbReference type="OrthoDB" id="62528at2759"/>
<dbReference type="PROSITE" id="PS50021">
    <property type="entry name" value="CH"/>
    <property type="match status" value="1"/>
</dbReference>
<dbReference type="Gene3D" id="1.10.418.10">
    <property type="entry name" value="Calponin-like domain"/>
    <property type="match status" value="1"/>
</dbReference>
<dbReference type="SUPFAM" id="SSF47576">
    <property type="entry name" value="Calponin-homology domain, CH-domain"/>
    <property type="match status" value="1"/>
</dbReference>
<reference evidence="2 3" key="1">
    <citation type="submission" date="2016-11" db="EMBL/GenBank/DDBJ databases">
        <title>The macronuclear genome of Stentor coeruleus: a giant cell with tiny introns.</title>
        <authorList>
            <person name="Slabodnick M."/>
            <person name="Ruby J.G."/>
            <person name="Reiff S.B."/>
            <person name="Swart E.C."/>
            <person name="Gosai S."/>
            <person name="Prabakaran S."/>
            <person name="Witkowska E."/>
            <person name="Larue G.E."/>
            <person name="Fisher S."/>
            <person name="Freeman R.M."/>
            <person name="Gunawardena J."/>
            <person name="Chu W."/>
            <person name="Stover N.A."/>
            <person name="Gregory B.D."/>
            <person name="Nowacki M."/>
            <person name="Derisi J."/>
            <person name="Roy S.W."/>
            <person name="Marshall W.F."/>
            <person name="Sood P."/>
        </authorList>
    </citation>
    <scope>NUCLEOTIDE SEQUENCE [LARGE SCALE GENOMIC DNA]</scope>
    <source>
        <strain evidence="2">WM001</strain>
    </source>
</reference>
<dbReference type="Proteomes" id="UP000187209">
    <property type="component" value="Unassembled WGS sequence"/>
</dbReference>
<evidence type="ECO:0000259" key="1">
    <source>
        <dbReference type="PROSITE" id="PS50021"/>
    </source>
</evidence>
<dbReference type="PANTHER" id="PTHR14919:SF0">
    <property type="entry name" value="SPERM FLAGELLAR PROTEIN 2"/>
    <property type="match status" value="1"/>
</dbReference>
<dbReference type="InterPro" id="IPR001715">
    <property type="entry name" value="CH_dom"/>
</dbReference>
<protein>
    <recommendedName>
        <fullName evidence="1">Calponin-homology (CH) domain-containing protein</fullName>
    </recommendedName>
</protein>
<dbReference type="EMBL" id="MPUH01000315">
    <property type="protein sequence ID" value="OMJ83099.1"/>
    <property type="molecule type" value="Genomic_DNA"/>
</dbReference>
<dbReference type="InterPro" id="IPR054517">
    <property type="entry name" value="SPEF2_D5"/>
</dbReference>
<dbReference type="Pfam" id="PF22946">
    <property type="entry name" value="SPEF2_D5"/>
    <property type="match status" value="1"/>
</dbReference>
<dbReference type="InterPro" id="IPR010441">
    <property type="entry name" value="CH_2"/>
</dbReference>
<dbReference type="InterPro" id="IPR027417">
    <property type="entry name" value="P-loop_NTPase"/>
</dbReference>
<keyword evidence="3" id="KW-1185">Reference proteome</keyword>